<feature type="domain" description="Formyl transferase N-terminal" evidence="2">
    <location>
        <begin position="34"/>
        <end position="221"/>
    </location>
</feature>
<evidence type="ECO:0000313" key="4">
    <source>
        <dbReference type="Proteomes" id="UP000094285"/>
    </source>
</evidence>
<dbReference type="EMBL" id="KV453914">
    <property type="protein sequence ID" value="ODV77802.1"/>
    <property type="molecule type" value="Genomic_DNA"/>
</dbReference>
<dbReference type="Proteomes" id="UP000094285">
    <property type="component" value="Unassembled WGS sequence"/>
</dbReference>
<gene>
    <name evidence="3" type="ORF">CANTADRAFT_22922</name>
</gene>
<dbReference type="InterPro" id="IPR002376">
    <property type="entry name" value="Formyl_transf_N"/>
</dbReference>
<dbReference type="Gene3D" id="3.40.50.12230">
    <property type="match status" value="1"/>
</dbReference>
<dbReference type="SUPFAM" id="SSF53328">
    <property type="entry name" value="Formyltransferase"/>
    <property type="match status" value="1"/>
</dbReference>
<evidence type="ECO:0000313" key="3">
    <source>
        <dbReference type="EMBL" id="ODV77802.1"/>
    </source>
</evidence>
<dbReference type="OrthoDB" id="10268103at2759"/>
<dbReference type="GO" id="GO:0004479">
    <property type="term" value="F:methionyl-tRNA formyltransferase activity"/>
    <property type="evidence" value="ECO:0007669"/>
    <property type="project" value="UniProtKB-EC"/>
</dbReference>
<dbReference type="PANTHER" id="PTHR11138">
    <property type="entry name" value="METHIONYL-TRNA FORMYLTRANSFERASE"/>
    <property type="match status" value="1"/>
</dbReference>
<dbReference type="STRING" id="984487.A0A1E4SEI4"/>
<dbReference type="EC" id="2.1.2.9" evidence="1"/>
<dbReference type="PANTHER" id="PTHR11138:SF5">
    <property type="entry name" value="METHIONYL-TRNA FORMYLTRANSFERASE, MITOCHONDRIAL"/>
    <property type="match status" value="1"/>
</dbReference>
<organism evidence="3 4">
    <name type="scientific">Suhomyces tanzawaensis NRRL Y-17324</name>
    <dbReference type="NCBI Taxonomy" id="984487"/>
    <lineage>
        <taxon>Eukaryota</taxon>
        <taxon>Fungi</taxon>
        <taxon>Dikarya</taxon>
        <taxon>Ascomycota</taxon>
        <taxon>Saccharomycotina</taxon>
        <taxon>Pichiomycetes</taxon>
        <taxon>Debaryomycetaceae</taxon>
        <taxon>Suhomyces</taxon>
    </lineage>
</organism>
<keyword evidence="3" id="KW-0808">Transferase</keyword>
<accession>A0A1E4SEI4</accession>
<keyword evidence="4" id="KW-1185">Reference proteome</keyword>
<dbReference type="GO" id="GO:0005739">
    <property type="term" value="C:mitochondrion"/>
    <property type="evidence" value="ECO:0007669"/>
    <property type="project" value="TreeGrafter"/>
</dbReference>
<dbReference type="AlphaFoldDB" id="A0A1E4SEI4"/>
<dbReference type="InterPro" id="IPR041711">
    <property type="entry name" value="Met-tRNA-FMT_N"/>
</dbReference>
<reference evidence="4" key="1">
    <citation type="submission" date="2016-05" db="EMBL/GenBank/DDBJ databases">
        <title>Comparative genomics of biotechnologically important yeasts.</title>
        <authorList>
            <consortium name="DOE Joint Genome Institute"/>
            <person name="Riley R."/>
            <person name="Haridas S."/>
            <person name="Wolfe K.H."/>
            <person name="Lopes M.R."/>
            <person name="Hittinger C.T."/>
            <person name="Goker M."/>
            <person name="Salamov A."/>
            <person name="Wisecaver J."/>
            <person name="Long T.M."/>
            <person name="Aerts A.L."/>
            <person name="Barry K."/>
            <person name="Choi C."/>
            <person name="Clum A."/>
            <person name="Coughlan A.Y."/>
            <person name="Deshpande S."/>
            <person name="Douglass A.P."/>
            <person name="Hanson S.J."/>
            <person name="Klenk H.-P."/>
            <person name="Labutti K."/>
            <person name="Lapidus A."/>
            <person name="Lindquist E."/>
            <person name="Lipzen A."/>
            <person name="Meier-Kolthoff J.P."/>
            <person name="Ohm R.A."/>
            <person name="Otillar R.P."/>
            <person name="Pangilinan J."/>
            <person name="Peng Y."/>
            <person name="Rokas A."/>
            <person name="Rosa C.A."/>
            <person name="Scheuner C."/>
            <person name="Sibirny A.A."/>
            <person name="Slot J.C."/>
            <person name="Stielow J.B."/>
            <person name="Sun H."/>
            <person name="Kurtzman C.P."/>
            <person name="Blackwell M."/>
            <person name="Grigoriev I.V."/>
            <person name="Jeffries T.W."/>
        </authorList>
    </citation>
    <scope>NUCLEOTIDE SEQUENCE [LARGE SCALE GENOMIC DNA]</scope>
    <source>
        <strain evidence="4">NRRL Y-17324</strain>
    </source>
</reference>
<dbReference type="CDD" id="cd08646">
    <property type="entry name" value="FMT_core_Met-tRNA-FMT_N"/>
    <property type="match status" value="1"/>
</dbReference>
<dbReference type="GeneID" id="30981023"/>
<dbReference type="RefSeq" id="XP_020062924.1">
    <property type="nucleotide sequence ID" value="XM_020206886.1"/>
</dbReference>
<dbReference type="Pfam" id="PF00551">
    <property type="entry name" value="Formyl_trans_N"/>
    <property type="match status" value="1"/>
</dbReference>
<protein>
    <recommendedName>
        <fullName evidence="1">methionyl-tRNA formyltransferase</fullName>
        <ecNumber evidence="1">2.1.2.9</ecNumber>
    </recommendedName>
</protein>
<sequence length="377" mass="42948">MRFILSRLDVISQTKRVFGVRLRNILSLSPEKLRIALFGSDEFSVHSLEKLLKFQKEHPLKIESIHVITRSIKSRGRKSKIIQDLPIATYLLRNNPSIEIIRADSAQEISNINDRFVFDLSIAVAYGILIPQKFIENCKYGGINVHPSLLPRHSGSSPLQYALMKNDSYTGCTVQTLHPTKFDKGDILIQSEEIPIEHEDNFDSLQYKLGRIGANLLIKVISEDMYLSPKERVPQKKYEFSLAAKIPAGRAEILWSKYTTLHIISLTKALGTLFSYKQVCIKRKKADVNELQKVNFREISQVDIKDLSLETVKSLKGEGDFTIEHHPNPRIIVKTIDGFIAIQKLTFQCYNEELPEKFSSALTKRAGSTSNTFLQKM</sequence>
<name>A0A1E4SEI4_9ASCO</name>
<evidence type="ECO:0000259" key="2">
    <source>
        <dbReference type="Pfam" id="PF00551"/>
    </source>
</evidence>
<proteinExistence type="predicted"/>
<dbReference type="InterPro" id="IPR036477">
    <property type="entry name" value="Formyl_transf_N_sf"/>
</dbReference>
<evidence type="ECO:0000256" key="1">
    <source>
        <dbReference type="ARBA" id="ARBA00012261"/>
    </source>
</evidence>